<dbReference type="PRINTS" id="PR00120">
    <property type="entry name" value="HATPASE"/>
</dbReference>
<dbReference type="Pfam" id="PF00690">
    <property type="entry name" value="Cation_ATPase_N"/>
    <property type="match status" value="1"/>
</dbReference>
<evidence type="ECO:0000256" key="7">
    <source>
        <dbReference type="ARBA" id="ARBA00022840"/>
    </source>
</evidence>
<dbReference type="InterPro" id="IPR050510">
    <property type="entry name" value="Cation_transp_ATPase_P-type"/>
</dbReference>
<dbReference type="SFLD" id="SFLDG00002">
    <property type="entry name" value="C1.7:_P-type_atpase_like"/>
    <property type="match status" value="1"/>
</dbReference>
<dbReference type="Pfam" id="PF13246">
    <property type="entry name" value="Cation_ATPase"/>
    <property type="match status" value="1"/>
</dbReference>
<dbReference type="GO" id="GO:0016887">
    <property type="term" value="F:ATP hydrolysis activity"/>
    <property type="evidence" value="ECO:0007669"/>
    <property type="project" value="InterPro"/>
</dbReference>
<dbReference type="STRING" id="84022.CACET_c29570"/>
<keyword evidence="9" id="KW-1278">Translocase</keyword>
<keyword evidence="10 12" id="KW-1133">Transmembrane helix</keyword>
<dbReference type="EMBL" id="CP009687">
    <property type="protein sequence ID" value="AKL96401.1"/>
    <property type="molecule type" value="Genomic_DNA"/>
</dbReference>
<evidence type="ECO:0000313" key="15">
    <source>
        <dbReference type="Proteomes" id="UP000035704"/>
    </source>
</evidence>
<evidence type="ECO:0000256" key="9">
    <source>
        <dbReference type="ARBA" id="ARBA00022967"/>
    </source>
</evidence>
<evidence type="ECO:0000313" key="14">
    <source>
        <dbReference type="EMBL" id="AKL96401.1"/>
    </source>
</evidence>
<keyword evidence="15" id="KW-1185">Reference proteome</keyword>
<dbReference type="Gene3D" id="3.40.50.1000">
    <property type="entry name" value="HAD superfamily/HAD-like"/>
    <property type="match status" value="1"/>
</dbReference>
<dbReference type="Gene3D" id="1.20.1110.10">
    <property type="entry name" value="Calcium-transporting ATPase, transmembrane domain"/>
    <property type="match status" value="1"/>
</dbReference>
<feature type="transmembrane region" description="Helical" evidence="12">
    <location>
        <begin position="170"/>
        <end position="194"/>
    </location>
</feature>
<keyword evidence="5 12" id="KW-0812">Transmembrane</keyword>
<keyword evidence="3" id="KW-1003">Cell membrane</keyword>
<keyword evidence="8" id="KW-0460">Magnesium</keyword>
<organism evidence="14 15">
    <name type="scientific">Clostridium aceticum</name>
    <dbReference type="NCBI Taxonomy" id="84022"/>
    <lineage>
        <taxon>Bacteria</taxon>
        <taxon>Bacillati</taxon>
        <taxon>Bacillota</taxon>
        <taxon>Clostridia</taxon>
        <taxon>Eubacteriales</taxon>
        <taxon>Clostridiaceae</taxon>
        <taxon>Clostridium</taxon>
    </lineage>
</organism>
<keyword evidence="7" id="KW-0067">ATP-binding</keyword>
<dbReference type="SFLD" id="SFLDF00027">
    <property type="entry name" value="p-type_atpase"/>
    <property type="match status" value="1"/>
</dbReference>
<dbReference type="NCBIfam" id="TIGR01494">
    <property type="entry name" value="ATPase_P-type"/>
    <property type="match status" value="3"/>
</dbReference>
<evidence type="ECO:0000256" key="12">
    <source>
        <dbReference type="SAM" id="Phobius"/>
    </source>
</evidence>
<dbReference type="InterPro" id="IPR004014">
    <property type="entry name" value="ATPase_P-typ_cation-transptr_N"/>
</dbReference>
<accession>A0A0G3WCI8</accession>
<dbReference type="InterPro" id="IPR059000">
    <property type="entry name" value="ATPase_P-type_domA"/>
</dbReference>
<dbReference type="GO" id="GO:0036376">
    <property type="term" value="P:sodium ion export across plasma membrane"/>
    <property type="evidence" value="ECO:0007669"/>
    <property type="project" value="TreeGrafter"/>
</dbReference>
<dbReference type="RefSeq" id="WP_052661434.1">
    <property type="nucleotide sequence ID" value="NZ_CP009687.1"/>
</dbReference>
<evidence type="ECO:0000256" key="10">
    <source>
        <dbReference type="ARBA" id="ARBA00022989"/>
    </source>
</evidence>
<evidence type="ECO:0000259" key="13">
    <source>
        <dbReference type="SMART" id="SM00831"/>
    </source>
</evidence>
<dbReference type="SUPFAM" id="SSF81660">
    <property type="entry name" value="Metal cation-transporting ATPase, ATP-binding domain N"/>
    <property type="match status" value="1"/>
</dbReference>
<dbReference type="GO" id="GO:1902600">
    <property type="term" value="P:proton transmembrane transport"/>
    <property type="evidence" value="ECO:0007669"/>
    <property type="project" value="TreeGrafter"/>
</dbReference>
<feature type="transmembrane region" description="Helical" evidence="12">
    <location>
        <begin position="915"/>
        <end position="934"/>
    </location>
</feature>
<dbReference type="InterPro" id="IPR008250">
    <property type="entry name" value="ATPase_P-typ_transduc_dom_A_sf"/>
</dbReference>
<dbReference type="InterPro" id="IPR023298">
    <property type="entry name" value="ATPase_P-typ_TM_dom_sf"/>
</dbReference>
<evidence type="ECO:0000256" key="3">
    <source>
        <dbReference type="ARBA" id="ARBA00022475"/>
    </source>
</evidence>
<proteinExistence type="inferred from homology"/>
<evidence type="ECO:0000256" key="2">
    <source>
        <dbReference type="ARBA" id="ARBA00005675"/>
    </source>
</evidence>
<dbReference type="GO" id="GO:1990573">
    <property type="term" value="P:potassium ion import across plasma membrane"/>
    <property type="evidence" value="ECO:0007669"/>
    <property type="project" value="TreeGrafter"/>
</dbReference>
<dbReference type="Proteomes" id="UP000035704">
    <property type="component" value="Chromosome"/>
</dbReference>
<dbReference type="InterPro" id="IPR006068">
    <property type="entry name" value="ATPase_P-typ_cation-transptr_C"/>
</dbReference>
<dbReference type="InterPro" id="IPR001757">
    <property type="entry name" value="P_typ_ATPase"/>
</dbReference>
<dbReference type="Pfam" id="PF00122">
    <property type="entry name" value="E1-E2_ATPase"/>
    <property type="match status" value="1"/>
</dbReference>
<dbReference type="PANTHER" id="PTHR43294:SF21">
    <property type="entry name" value="CATION TRANSPORTING ATPASE"/>
    <property type="match status" value="1"/>
</dbReference>
<dbReference type="GO" id="GO:0005391">
    <property type="term" value="F:P-type sodium:potassium-exchanging transporter activity"/>
    <property type="evidence" value="ECO:0007669"/>
    <property type="project" value="TreeGrafter"/>
</dbReference>
<evidence type="ECO:0000256" key="4">
    <source>
        <dbReference type="ARBA" id="ARBA00022553"/>
    </source>
</evidence>
<keyword evidence="6" id="KW-0547">Nucleotide-binding</keyword>
<dbReference type="Gene3D" id="3.40.1110.10">
    <property type="entry name" value="Calcium-transporting ATPase, cytoplasmic domain N"/>
    <property type="match status" value="1"/>
</dbReference>
<dbReference type="SMART" id="SM00831">
    <property type="entry name" value="Cation_ATPase_N"/>
    <property type="match status" value="1"/>
</dbReference>
<comment type="subcellular location">
    <subcellularLocation>
        <location evidence="1">Cell membrane</location>
        <topology evidence="1">Multi-pass membrane protein</topology>
    </subcellularLocation>
</comment>
<dbReference type="GO" id="GO:0005524">
    <property type="term" value="F:ATP binding"/>
    <property type="evidence" value="ECO:0007669"/>
    <property type="project" value="UniProtKB-KW"/>
</dbReference>
<dbReference type="AlphaFoldDB" id="A0A0G3WCI8"/>
<sequence length="963" mass="104896">MIEASKHTPQQDKDIILYKRIRISVDNVYRNEIFSINLSRYLMSLHGVQQAQANPITGRILVVFDENIINEDIIKEEIDNFTNTPSSTSKNIHKSNGQLPYHVLSTEHIMKTLKTDLKNGLSNKSSHERLQRLGANVLSENRKKNFFSNLLEGLNDICVKVLLGSSVVSFFLGQFVEAIALGGIVLFQVGLGAVEKSKSETSLNALQNMLIQKAKVIRDGEKAEIDSKQLVPGDLILLEAGDKVPADARIISCEDLKVNESSLTGESIGVLKSAKMCPLHTEMGNRHNMLYMGTNVLSGVAKAVVVCTGKNTEIGKIATMLEEIAEETTPLENKAEGFIGRLIKIYLAAFSVIGSIALLAGMNFVQVLMMGVTFFLGAIPEGLPVTVTTCMVLSVRRMAKKNAVVRHLKAVEHLGSVDVVCCDKTGTLTLNEMTVRKIYADGCSYEVSGIGYSPFGKITLAEGDPTKAASLKELLKAGILCNKASLIQEKNKWEVQGDPTEGALIAAAGKINLDIDAFKTDHTCLKEVPFDSQRRYMLSILETKEKETYAYCKGALDTVLQKCNYIYENGAERLLTKADIENIQLRCNEMAEEALRTLAFAYKKLQHQQEELEKGFVFLGFVGMEDPPREGVKESIKKCLKAGVRVVMITGDHMKTASAIGKQLGLLTEGLVVCGSDLDKMNDRELEDIISKVQVFARTTPEQKYRIVKALKRQGHIVAMTGDGVNDAPAIKEAHIGIAMGMKGSDVARDAACITLVDDDFSTIVAAIEEGRGVVKNLRSVMKYLFAGAIGEMLSILLSFVSGSPIPFLAIQMIWINLVSETLLGSTLAVESPSEEVMLEPASNKPASLIDRPLRNSIVRRGLAIGISTFVLFKGSLLLGASLAKAQTLAFTNFICCQIANLYDSRSNKSGTTNNYMHIMTGLSAVLLAGILYLPILNGLFGTVPLDPLSLLGLAGGIFVSRI</sequence>
<dbReference type="KEGG" id="cace:CACET_c29570"/>
<feature type="transmembrane region" description="Helical" evidence="12">
    <location>
        <begin position="371"/>
        <end position="393"/>
    </location>
</feature>
<gene>
    <name evidence="14" type="primary">pacL</name>
    <name evidence="14" type="ORF">CACET_c29570</name>
</gene>
<evidence type="ECO:0000256" key="11">
    <source>
        <dbReference type="ARBA" id="ARBA00023136"/>
    </source>
</evidence>
<feature type="transmembrane region" description="Helical" evidence="12">
    <location>
        <begin position="345"/>
        <end position="365"/>
    </location>
</feature>
<keyword evidence="11 12" id="KW-0472">Membrane</keyword>
<dbReference type="PROSITE" id="PS00154">
    <property type="entry name" value="ATPASE_E1_E2"/>
    <property type="match status" value="1"/>
</dbReference>
<protein>
    <submittedName>
        <fullName evidence="14">Cation-transporting P-type ATpase PacL</fullName>
    </submittedName>
</protein>
<dbReference type="SUPFAM" id="SSF81653">
    <property type="entry name" value="Calcium ATPase, transduction domain A"/>
    <property type="match status" value="1"/>
</dbReference>
<reference evidence="14 15" key="1">
    <citation type="submission" date="2014-10" db="EMBL/GenBank/DDBJ databases">
        <title>Genome sequence of Clostridium aceticum DSM 1496.</title>
        <authorList>
            <person name="Poehlein A."/>
            <person name="Schiel-Bengelsdorf B."/>
            <person name="Gottschalk G."/>
            <person name="Duerre P."/>
            <person name="Daniel R."/>
        </authorList>
    </citation>
    <scope>NUCLEOTIDE SEQUENCE [LARGE SCALE GENOMIC DNA]</scope>
    <source>
        <strain evidence="14 15">DSM 1496</strain>
    </source>
</reference>
<dbReference type="Gene3D" id="2.70.150.10">
    <property type="entry name" value="Calcium-transporting ATPase, cytoplasmic transduction domain A"/>
    <property type="match status" value="1"/>
</dbReference>
<dbReference type="InterPro" id="IPR023214">
    <property type="entry name" value="HAD_sf"/>
</dbReference>
<dbReference type="InterPro" id="IPR044492">
    <property type="entry name" value="P_typ_ATPase_HD_dom"/>
</dbReference>
<keyword evidence="4" id="KW-0597">Phosphoprotein</keyword>
<comment type="similarity">
    <text evidence="2">Belongs to the cation transport ATPase (P-type) (TC 3.A.3) family. Type IIA subfamily.</text>
</comment>
<dbReference type="PRINTS" id="PR00119">
    <property type="entry name" value="CATATPASE"/>
</dbReference>
<dbReference type="SUPFAM" id="SSF81665">
    <property type="entry name" value="Calcium ATPase, transmembrane domain M"/>
    <property type="match status" value="1"/>
</dbReference>
<dbReference type="GO" id="GO:0030007">
    <property type="term" value="P:intracellular potassium ion homeostasis"/>
    <property type="evidence" value="ECO:0007669"/>
    <property type="project" value="TreeGrafter"/>
</dbReference>
<evidence type="ECO:0000256" key="5">
    <source>
        <dbReference type="ARBA" id="ARBA00022692"/>
    </source>
</evidence>
<dbReference type="SUPFAM" id="SSF56784">
    <property type="entry name" value="HAD-like"/>
    <property type="match status" value="1"/>
</dbReference>
<dbReference type="PATRIC" id="fig|84022.6.peg.3008"/>
<evidence type="ECO:0000256" key="8">
    <source>
        <dbReference type="ARBA" id="ARBA00022842"/>
    </source>
</evidence>
<dbReference type="SFLD" id="SFLDS00003">
    <property type="entry name" value="Haloacid_Dehalogenase"/>
    <property type="match status" value="1"/>
</dbReference>
<dbReference type="InterPro" id="IPR018303">
    <property type="entry name" value="ATPase_P-typ_P_site"/>
</dbReference>
<dbReference type="FunFam" id="2.70.150.10:FF:000160">
    <property type="entry name" value="Sarcoplasmic/endoplasmic reticulum calcium ATPase 1"/>
    <property type="match status" value="1"/>
</dbReference>
<evidence type="ECO:0000256" key="6">
    <source>
        <dbReference type="ARBA" id="ARBA00022741"/>
    </source>
</evidence>
<evidence type="ECO:0000256" key="1">
    <source>
        <dbReference type="ARBA" id="ARBA00004651"/>
    </source>
</evidence>
<dbReference type="InterPro" id="IPR023299">
    <property type="entry name" value="ATPase_P-typ_cyto_dom_N"/>
</dbReference>
<feature type="domain" description="Cation-transporting P-type ATPase N-terminal" evidence="13">
    <location>
        <begin position="100"/>
        <end position="174"/>
    </location>
</feature>
<dbReference type="GO" id="GO:0006883">
    <property type="term" value="P:intracellular sodium ion homeostasis"/>
    <property type="evidence" value="ECO:0007669"/>
    <property type="project" value="TreeGrafter"/>
</dbReference>
<dbReference type="Pfam" id="PF00689">
    <property type="entry name" value="Cation_ATPase_C"/>
    <property type="match status" value="1"/>
</dbReference>
<dbReference type="FunFam" id="3.40.50.1000:FF:000083">
    <property type="entry name" value="Sodium/potassium-transporting ATPase subunit alpha"/>
    <property type="match status" value="1"/>
</dbReference>
<dbReference type="GO" id="GO:0005886">
    <property type="term" value="C:plasma membrane"/>
    <property type="evidence" value="ECO:0007669"/>
    <property type="project" value="UniProtKB-SubCell"/>
</dbReference>
<feature type="transmembrane region" description="Helical" evidence="12">
    <location>
        <begin position="862"/>
        <end position="880"/>
    </location>
</feature>
<name>A0A0G3WCI8_9CLOT</name>
<dbReference type="PANTHER" id="PTHR43294">
    <property type="entry name" value="SODIUM/POTASSIUM-TRANSPORTING ATPASE SUBUNIT ALPHA"/>
    <property type="match status" value="1"/>
</dbReference>
<dbReference type="InterPro" id="IPR036412">
    <property type="entry name" value="HAD-like_sf"/>
</dbReference>